<name>A0AAE0ZCW6_9GAST</name>
<dbReference type="AlphaFoldDB" id="A0AAE0ZCW6"/>
<protein>
    <submittedName>
        <fullName evidence="2">Uncharacterized protein</fullName>
    </submittedName>
</protein>
<dbReference type="Proteomes" id="UP001283361">
    <property type="component" value="Unassembled WGS sequence"/>
</dbReference>
<comment type="caution">
    <text evidence="2">The sequence shown here is derived from an EMBL/GenBank/DDBJ whole genome shotgun (WGS) entry which is preliminary data.</text>
</comment>
<evidence type="ECO:0000256" key="1">
    <source>
        <dbReference type="SAM" id="MobiDB-lite"/>
    </source>
</evidence>
<sequence>MDARLTTSPEETNPPSVAAMDNSLNVNEIGKREKWGIVLSLRIISISGTPFMLSGFCDCNAQCSTCGSVLVHATRGKAKPLPETD</sequence>
<feature type="compositionally biased region" description="Polar residues" evidence="1">
    <location>
        <begin position="1"/>
        <end position="15"/>
    </location>
</feature>
<keyword evidence="3" id="KW-1185">Reference proteome</keyword>
<evidence type="ECO:0000313" key="3">
    <source>
        <dbReference type="Proteomes" id="UP001283361"/>
    </source>
</evidence>
<gene>
    <name evidence="2" type="ORF">RRG08_054110</name>
</gene>
<evidence type="ECO:0000313" key="2">
    <source>
        <dbReference type="EMBL" id="KAK3767062.1"/>
    </source>
</evidence>
<dbReference type="EMBL" id="JAWDGP010004172">
    <property type="protein sequence ID" value="KAK3767062.1"/>
    <property type="molecule type" value="Genomic_DNA"/>
</dbReference>
<reference evidence="2" key="1">
    <citation type="journal article" date="2023" name="G3 (Bethesda)">
        <title>A reference genome for the long-term kleptoplast-retaining sea slug Elysia crispata morphotype clarki.</title>
        <authorList>
            <person name="Eastman K.E."/>
            <person name="Pendleton A.L."/>
            <person name="Shaikh M.A."/>
            <person name="Suttiyut T."/>
            <person name="Ogas R."/>
            <person name="Tomko P."/>
            <person name="Gavelis G."/>
            <person name="Widhalm J.R."/>
            <person name="Wisecaver J.H."/>
        </authorList>
    </citation>
    <scope>NUCLEOTIDE SEQUENCE</scope>
    <source>
        <strain evidence="2">ECLA1</strain>
    </source>
</reference>
<accession>A0AAE0ZCW6</accession>
<organism evidence="2 3">
    <name type="scientific">Elysia crispata</name>
    <name type="common">lettuce slug</name>
    <dbReference type="NCBI Taxonomy" id="231223"/>
    <lineage>
        <taxon>Eukaryota</taxon>
        <taxon>Metazoa</taxon>
        <taxon>Spiralia</taxon>
        <taxon>Lophotrochozoa</taxon>
        <taxon>Mollusca</taxon>
        <taxon>Gastropoda</taxon>
        <taxon>Heterobranchia</taxon>
        <taxon>Euthyneura</taxon>
        <taxon>Panpulmonata</taxon>
        <taxon>Sacoglossa</taxon>
        <taxon>Placobranchoidea</taxon>
        <taxon>Plakobranchidae</taxon>
        <taxon>Elysia</taxon>
    </lineage>
</organism>
<proteinExistence type="predicted"/>
<feature type="region of interest" description="Disordered" evidence="1">
    <location>
        <begin position="1"/>
        <end position="20"/>
    </location>
</feature>